<evidence type="ECO:0000256" key="1">
    <source>
        <dbReference type="ARBA" id="ARBA00004370"/>
    </source>
</evidence>
<keyword evidence="5" id="KW-0472">Membrane</keyword>
<feature type="transmembrane region" description="Helical" evidence="5">
    <location>
        <begin position="189"/>
        <end position="208"/>
    </location>
</feature>
<keyword evidence="5" id="KW-1133">Transmembrane helix</keyword>
<feature type="domain" description="HAMP" evidence="7">
    <location>
        <begin position="210"/>
        <end position="264"/>
    </location>
</feature>
<sequence length="514" mass="54544">MKLNQWRLRSRVLAGFALVIVLMAVASAVGVIRVSMLHQRIERLVEVDMHVLEIARQWSGLTEGNIQRRIVQLVVDDENFVKAFTSRSKELSARIDAIQKELDGSVTEPVGAKLIDEIGAARKKYQDARDLVIKEKAAGNDIKARAASDLIPAMNEYLVAIDRFAEHTRDLLQAARAEAQAEAESTRTLVIALMVVAIVLGVGIALVITRSVTEPLAQAQSLSRAIADGDLSRRAERAAEGGDEVAALRRSLQEMQARLAATIAGVRASADQVRHASTEIATGNADLSNRTEQAASSLEETGAAMAQLSEGVKLNAEAAREADGLAQTASRVAGLGGEMVAQVISTMNDIQQSSNKIADIIGVIDGIAFQTNILALNAAVEAARAGEQGRGFAVVASEVRSLAQRSAEAAKQIKTLISASVERVDGGSRLVGETGSTMREVVDSVERVTRIIGEISASSASQSLTLGEIGQAVRQLDQMTQQNAALVEESAAAAESLKDQSAQLVETVASFKLA</sequence>
<dbReference type="GO" id="GO:0004888">
    <property type="term" value="F:transmembrane signaling receptor activity"/>
    <property type="evidence" value="ECO:0007669"/>
    <property type="project" value="TreeGrafter"/>
</dbReference>
<comment type="subcellular location">
    <subcellularLocation>
        <location evidence="1">Membrane</location>
    </subcellularLocation>
</comment>
<dbReference type="SMART" id="SM00283">
    <property type="entry name" value="MA"/>
    <property type="match status" value="1"/>
</dbReference>
<proteinExistence type="inferred from homology"/>
<dbReference type="OrthoDB" id="8873327at2"/>
<dbReference type="InterPro" id="IPR047347">
    <property type="entry name" value="YvaQ-like_sensor"/>
</dbReference>
<dbReference type="InterPro" id="IPR003660">
    <property type="entry name" value="HAMP_dom"/>
</dbReference>
<dbReference type="SUPFAM" id="SSF58104">
    <property type="entry name" value="Methyl-accepting chemotaxis protein (MCP) signaling domain"/>
    <property type="match status" value="1"/>
</dbReference>
<dbReference type="GO" id="GO:0006935">
    <property type="term" value="P:chemotaxis"/>
    <property type="evidence" value="ECO:0007669"/>
    <property type="project" value="TreeGrafter"/>
</dbReference>
<keyword evidence="9" id="KW-1185">Reference proteome</keyword>
<dbReference type="Gene3D" id="1.10.287.950">
    <property type="entry name" value="Methyl-accepting chemotaxis protein"/>
    <property type="match status" value="1"/>
</dbReference>
<dbReference type="InterPro" id="IPR004089">
    <property type="entry name" value="MCPsignal_dom"/>
</dbReference>
<dbReference type="PROSITE" id="PS50885">
    <property type="entry name" value="HAMP"/>
    <property type="match status" value="1"/>
</dbReference>
<dbReference type="Pfam" id="PF00672">
    <property type="entry name" value="HAMP"/>
    <property type="match status" value="1"/>
</dbReference>
<evidence type="ECO:0000313" key="9">
    <source>
        <dbReference type="Proteomes" id="UP000197468"/>
    </source>
</evidence>
<dbReference type="InterPro" id="IPR024478">
    <property type="entry name" value="HlyB_4HB_MCP"/>
</dbReference>
<gene>
    <name evidence="8" type="ORF">CDN99_09250</name>
</gene>
<dbReference type="AlphaFoldDB" id="A0A246JGE5"/>
<dbReference type="CDD" id="cd11386">
    <property type="entry name" value="MCP_signal"/>
    <property type="match status" value="1"/>
</dbReference>
<dbReference type="CDD" id="cd19411">
    <property type="entry name" value="MCP2201-like_sensor"/>
    <property type="match status" value="1"/>
</dbReference>
<name>A0A246JGE5_9BURK</name>
<keyword evidence="2" id="KW-0488">Methylation</keyword>
<evidence type="ECO:0000313" key="8">
    <source>
        <dbReference type="EMBL" id="OWQ91608.1"/>
    </source>
</evidence>
<dbReference type="Proteomes" id="UP000197468">
    <property type="component" value="Unassembled WGS sequence"/>
</dbReference>
<dbReference type="InterPro" id="IPR051310">
    <property type="entry name" value="MCP_chemotaxis"/>
</dbReference>
<evidence type="ECO:0008006" key="10">
    <source>
        <dbReference type="Google" id="ProtNLM"/>
    </source>
</evidence>
<comment type="caution">
    <text evidence="8">The sequence shown here is derived from an EMBL/GenBank/DDBJ whole genome shotgun (WGS) entry which is preliminary data.</text>
</comment>
<keyword evidence="5" id="KW-0812">Transmembrane</keyword>
<dbReference type="GO" id="GO:0007165">
    <property type="term" value="P:signal transduction"/>
    <property type="evidence" value="ECO:0007669"/>
    <property type="project" value="UniProtKB-KW"/>
</dbReference>
<dbReference type="SMART" id="SM00304">
    <property type="entry name" value="HAMP"/>
    <property type="match status" value="2"/>
</dbReference>
<protein>
    <recommendedName>
        <fullName evidence="10">Methyl-accepting chemotaxis protein</fullName>
    </recommendedName>
</protein>
<evidence type="ECO:0000259" key="7">
    <source>
        <dbReference type="PROSITE" id="PS50885"/>
    </source>
</evidence>
<keyword evidence="4" id="KW-0807">Transducer</keyword>
<dbReference type="FunFam" id="1.10.287.950:FF:000001">
    <property type="entry name" value="Methyl-accepting chemotaxis sensory transducer"/>
    <property type="match status" value="1"/>
</dbReference>
<evidence type="ECO:0000259" key="6">
    <source>
        <dbReference type="PROSITE" id="PS50111"/>
    </source>
</evidence>
<organism evidence="8 9">
    <name type="scientific">Roseateles aquatilis</name>
    <dbReference type="NCBI Taxonomy" id="431061"/>
    <lineage>
        <taxon>Bacteria</taxon>
        <taxon>Pseudomonadati</taxon>
        <taxon>Pseudomonadota</taxon>
        <taxon>Betaproteobacteria</taxon>
        <taxon>Burkholderiales</taxon>
        <taxon>Sphaerotilaceae</taxon>
        <taxon>Roseateles</taxon>
    </lineage>
</organism>
<comment type="similarity">
    <text evidence="3">Belongs to the methyl-accepting chemotaxis (MCP) protein family.</text>
</comment>
<dbReference type="CDD" id="cd06225">
    <property type="entry name" value="HAMP"/>
    <property type="match status" value="1"/>
</dbReference>
<evidence type="ECO:0000256" key="5">
    <source>
        <dbReference type="SAM" id="Phobius"/>
    </source>
</evidence>
<dbReference type="Gene3D" id="6.10.340.10">
    <property type="match status" value="1"/>
</dbReference>
<evidence type="ECO:0000256" key="3">
    <source>
        <dbReference type="ARBA" id="ARBA00029447"/>
    </source>
</evidence>
<reference evidence="8 9" key="1">
    <citation type="journal article" date="2008" name="Int. J. Syst. Evol. Microbiol.">
        <title>Description of Roseateles aquatilis sp. nov. and Roseateles terrae sp. nov., in the class Betaproteobacteria, and emended description of the genus Roseateles.</title>
        <authorList>
            <person name="Gomila M."/>
            <person name="Bowien B."/>
            <person name="Falsen E."/>
            <person name="Moore E.R."/>
            <person name="Lalucat J."/>
        </authorList>
    </citation>
    <scope>NUCLEOTIDE SEQUENCE [LARGE SCALE GENOMIC DNA]</scope>
    <source>
        <strain evidence="8 9">CCUG 48205</strain>
    </source>
</reference>
<accession>A0A246JGE5</accession>
<feature type="domain" description="Methyl-accepting transducer" evidence="6">
    <location>
        <begin position="269"/>
        <end position="498"/>
    </location>
</feature>
<evidence type="ECO:0000256" key="2">
    <source>
        <dbReference type="ARBA" id="ARBA00022481"/>
    </source>
</evidence>
<dbReference type="PANTHER" id="PTHR43531:SF14">
    <property type="entry name" value="METHYL-ACCEPTING CHEMOTAXIS PROTEIN I-RELATED"/>
    <property type="match status" value="1"/>
</dbReference>
<dbReference type="Pfam" id="PF00015">
    <property type="entry name" value="MCPsignal"/>
    <property type="match status" value="1"/>
</dbReference>
<evidence type="ECO:0000256" key="4">
    <source>
        <dbReference type="PROSITE-ProRule" id="PRU00284"/>
    </source>
</evidence>
<dbReference type="PROSITE" id="PS50111">
    <property type="entry name" value="CHEMOTAXIS_TRANSDUC_2"/>
    <property type="match status" value="1"/>
</dbReference>
<dbReference type="Pfam" id="PF12729">
    <property type="entry name" value="4HB_MCP_1"/>
    <property type="match status" value="1"/>
</dbReference>
<dbReference type="GO" id="GO:0005886">
    <property type="term" value="C:plasma membrane"/>
    <property type="evidence" value="ECO:0007669"/>
    <property type="project" value="TreeGrafter"/>
</dbReference>
<dbReference type="PANTHER" id="PTHR43531">
    <property type="entry name" value="PROTEIN ICFG"/>
    <property type="match status" value="1"/>
</dbReference>
<dbReference type="EMBL" id="NIOF01000003">
    <property type="protein sequence ID" value="OWQ91608.1"/>
    <property type="molecule type" value="Genomic_DNA"/>
</dbReference>